<organism evidence="3">
    <name type="scientific">Albugo laibachii Nc14</name>
    <dbReference type="NCBI Taxonomy" id="890382"/>
    <lineage>
        <taxon>Eukaryota</taxon>
        <taxon>Sar</taxon>
        <taxon>Stramenopiles</taxon>
        <taxon>Oomycota</taxon>
        <taxon>Peronosporomycetes</taxon>
        <taxon>Albuginales</taxon>
        <taxon>Albuginaceae</taxon>
        <taxon>Albugo</taxon>
    </lineage>
</organism>
<reference evidence="3" key="2">
    <citation type="submission" date="2011-02" db="EMBL/GenBank/DDBJ databases">
        <authorList>
            <person name="MacLean D."/>
        </authorList>
    </citation>
    <scope>NUCLEOTIDE SEQUENCE</scope>
</reference>
<name>F0WD64_9STRA</name>
<feature type="chain" id="PRO_5003259346" evidence="2">
    <location>
        <begin position="17"/>
        <end position="131"/>
    </location>
</feature>
<reference evidence="3" key="1">
    <citation type="journal article" date="2011" name="PLoS Biol.">
        <title>Gene gain and loss during evolution of obligate parasitism in the white rust pathogen of Arabidopsis thaliana.</title>
        <authorList>
            <person name="Kemen E."/>
            <person name="Gardiner A."/>
            <person name="Schultz-Larsen T."/>
            <person name="Kemen A.C."/>
            <person name="Balmuth A.L."/>
            <person name="Robert-Seilaniantz A."/>
            <person name="Bailey K."/>
            <person name="Holub E."/>
            <person name="Studholme D.J."/>
            <person name="Maclean D."/>
            <person name="Jones J.D."/>
        </authorList>
    </citation>
    <scope>NUCLEOTIDE SEQUENCE</scope>
</reference>
<gene>
    <name evidence="3" type="primary">AlNc14C64G4584</name>
    <name evidence="3" type="ORF">ALNC14_052790</name>
</gene>
<proteinExistence type="predicted"/>
<dbReference type="HOGENOM" id="CLU_1931428_0_0_1"/>
<dbReference type="EMBL" id="FR824109">
    <property type="protein sequence ID" value="CCA19136.1"/>
    <property type="molecule type" value="Genomic_DNA"/>
</dbReference>
<evidence type="ECO:0000313" key="3">
    <source>
        <dbReference type="EMBL" id="CCA19136.1"/>
    </source>
</evidence>
<accession>F0WD64</accession>
<protein>
    <submittedName>
        <fullName evidence="3">AlNc14C64G4584 protein</fullName>
    </submittedName>
</protein>
<sequence>MLMMPILALQIIATNGWKSETWSVQLRIFSVAISRKPSSTESLEVASQTQSLGMTMMRKQRRNTNSGKLTAGGIRTIGRYKIVKKLSRRTPLDPHENELNDTVFGMKKCEAVKKNLKKGSVPKPMARTARS</sequence>
<feature type="compositionally biased region" description="Polar residues" evidence="1">
    <location>
        <begin position="44"/>
        <end position="53"/>
    </location>
</feature>
<feature type="region of interest" description="Disordered" evidence="1">
    <location>
        <begin position="44"/>
        <end position="71"/>
    </location>
</feature>
<dbReference type="AlphaFoldDB" id="F0WD64"/>
<feature type="signal peptide" evidence="2">
    <location>
        <begin position="1"/>
        <end position="16"/>
    </location>
</feature>
<evidence type="ECO:0000256" key="2">
    <source>
        <dbReference type="SAM" id="SignalP"/>
    </source>
</evidence>
<keyword evidence="2" id="KW-0732">Signal</keyword>
<evidence type="ECO:0000256" key="1">
    <source>
        <dbReference type="SAM" id="MobiDB-lite"/>
    </source>
</evidence>